<comment type="caution">
    <text evidence="1">The sequence shown here is derived from an EMBL/GenBank/DDBJ whole genome shotgun (WGS) entry which is preliminary data.</text>
</comment>
<evidence type="ECO:0000313" key="2">
    <source>
        <dbReference type="Proteomes" id="UP001597318"/>
    </source>
</evidence>
<dbReference type="RefSeq" id="WP_379052148.1">
    <property type="nucleotide sequence ID" value="NZ_JBHUIK010000003.1"/>
</dbReference>
<dbReference type="EMBL" id="JBHUIK010000003">
    <property type="protein sequence ID" value="MFD2214802.1"/>
    <property type="molecule type" value="Genomic_DNA"/>
</dbReference>
<gene>
    <name evidence="1" type="ORF">ACFSKK_14020</name>
</gene>
<dbReference type="Pfam" id="PF17423">
    <property type="entry name" value="SwrA"/>
    <property type="match status" value="1"/>
</dbReference>
<organism evidence="1 2">
    <name type="scientific">Metabacillus endolithicus</name>
    <dbReference type="NCBI Taxonomy" id="1535204"/>
    <lineage>
        <taxon>Bacteria</taxon>
        <taxon>Bacillati</taxon>
        <taxon>Bacillota</taxon>
        <taxon>Bacilli</taxon>
        <taxon>Bacillales</taxon>
        <taxon>Bacillaceae</taxon>
        <taxon>Metabacillus</taxon>
    </lineage>
</organism>
<protein>
    <submittedName>
        <fullName evidence="1">Swarming motility protein SwrAA</fullName>
    </submittedName>
</protein>
<dbReference type="Proteomes" id="UP001597318">
    <property type="component" value="Unassembled WGS sequence"/>
</dbReference>
<accession>A0ABW5BXL2</accession>
<sequence>MRNSSLQKEQVYQEFLTELMESSSEHKFHTSPSKPVRLFSMYIANYTSIKKIQQIDQECVKAFFSYLLKNHKRLSLSLSDIKKSIKTIVIILGIEEDECFSDFSLSNTCIWNNLK</sequence>
<keyword evidence="2" id="KW-1185">Reference proteome</keyword>
<name>A0ABW5BXL2_9BACI</name>
<proteinExistence type="predicted"/>
<reference evidence="2" key="1">
    <citation type="journal article" date="2019" name="Int. J. Syst. Evol. Microbiol.">
        <title>The Global Catalogue of Microorganisms (GCM) 10K type strain sequencing project: providing services to taxonomists for standard genome sequencing and annotation.</title>
        <authorList>
            <consortium name="The Broad Institute Genomics Platform"/>
            <consortium name="The Broad Institute Genome Sequencing Center for Infectious Disease"/>
            <person name="Wu L."/>
            <person name="Ma J."/>
        </authorList>
    </citation>
    <scope>NUCLEOTIDE SEQUENCE [LARGE SCALE GENOMIC DNA]</scope>
    <source>
        <strain evidence="2">CGMCC 1.15474</strain>
    </source>
</reference>
<evidence type="ECO:0000313" key="1">
    <source>
        <dbReference type="EMBL" id="MFD2214802.1"/>
    </source>
</evidence>
<dbReference type="InterPro" id="IPR035388">
    <property type="entry name" value="SwrA"/>
</dbReference>